<evidence type="ECO:0000313" key="4">
    <source>
        <dbReference type="Proteomes" id="UP000642070"/>
    </source>
</evidence>
<dbReference type="Proteomes" id="UP000642070">
    <property type="component" value="Unassembled WGS sequence"/>
</dbReference>
<proteinExistence type="inferred from homology"/>
<keyword evidence="1 2" id="KW-0456">Lyase</keyword>
<evidence type="ECO:0000313" key="3">
    <source>
        <dbReference type="EMBL" id="GGM02957.1"/>
    </source>
</evidence>
<accession>A0A917SXQ6</accession>
<name>A0A917SXQ6_9ACTN</name>
<dbReference type="GO" id="GO:0008840">
    <property type="term" value="F:4-hydroxy-tetrahydrodipicolinate synthase activity"/>
    <property type="evidence" value="ECO:0007669"/>
    <property type="project" value="TreeGrafter"/>
</dbReference>
<sequence>MDFGRLRSALNGVLAFSPTFFDTGGELDLDALARHVDRLADGGVCGVVVAGGVGEFYALDDGELRELVAVAVDAAAGRIPVLAGVGHATDRAARQARLAAGAGAAGLMVNPFYFIRPEPAGIIEHCRRLGEAGGLGLMMFSTRDAVYDVPALQALSEVDAVVAVKDEFGDLDLFAECVRQLGDRYVWVNGMAEIPAVEYAARGAVVMTSGIVNLDPALALRIWDAAERGDADTHGRLMAERVAPIAELRTARPGYHITVIKEALSLLGTGTATVRLPLVPLRPDEREALREHLTRTGFPDRTAA</sequence>
<organism evidence="3 4">
    <name type="scientific">Dactylosporangium sucinum</name>
    <dbReference type="NCBI Taxonomy" id="1424081"/>
    <lineage>
        <taxon>Bacteria</taxon>
        <taxon>Bacillati</taxon>
        <taxon>Actinomycetota</taxon>
        <taxon>Actinomycetes</taxon>
        <taxon>Micromonosporales</taxon>
        <taxon>Micromonosporaceae</taxon>
        <taxon>Dactylosporangium</taxon>
    </lineage>
</organism>
<evidence type="ECO:0000256" key="2">
    <source>
        <dbReference type="PIRNR" id="PIRNR001365"/>
    </source>
</evidence>
<reference evidence="3" key="2">
    <citation type="submission" date="2020-09" db="EMBL/GenBank/DDBJ databases">
        <authorList>
            <person name="Sun Q."/>
            <person name="Ohkuma M."/>
        </authorList>
    </citation>
    <scope>NUCLEOTIDE SEQUENCE</scope>
    <source>
        <strain evidence="3">JCM 19831</strain>
    </source>
</reference>
<dbReference type="AlphaFoldDB" id="A0A917SXQ6"/>
<dbReference type="Pfam" id="PF00701">
    <property type="entry name" value="DHDPS"/>
    <property type="match status" value="1"/>
</dbReference>
<dbReference type="RefSeq" id="WP_190247608.1">
    <property type="nucleotide sequence ID" value="NZ_BMPI01000001.1"/>
</dbReference>
<dbReference type="SMART" id="SM01130">
    <property type="entry name" value="DHDPS"/>
    <property type="match status" value="1"/>
</dbReference>
<dbReference type="PIRSF" id="PIRSF001365">
    <property type="entry name" value="DHDPS"/>
    <property type="match status" value="1"/>
</dbReference>
<evidence type="ECO:0000256" key="1">
    <source>
        <dbReference type="ARBA" id="ARBA00023239"/>
    </source>
</evidence>
<dbReference type="SUPFAM" id="SSF51569">
    <property type="entry name" value="Aldolase"/>
    <property type="match status" value="1"/>
</dbReference>
<reference evidence="3" key="1">
    <citation type="journal article" date="2014" name="Int. J. Syst. Evol. Microbiol.">
        <title>Complete genome sequence of Corynebacterium casei LMG S-19264T (=DSM 44701T), isolated from a smear-ripened cheese.</title>
        <authorList>
            <consortium name="US DOE Joint Genome Institute (JGI-PGF)"/>
            <person name="Walter F."/>
            <person name="Albersmeier A."/>
            <person name="Kalinowski J."/>
            <person name="Ruckert C."/>
        </authorList>
    </citation>
    <scope>NUCLEOTIDE SEQUENCE</scope>
    <source>
        <strain evidence="3">JCM 19831</strain>
    </source>
</reference>
<dbReference type="InterPro" id="IPR013785">
    <property type="entry name" value="Aldolase_TIM"/>
</dbReference>
<dbReference type="InterPro" id="IPR002220">
    <property type="entry name" value="DapA-like"/>
</dbReference>
<keyword evidence="4" id="KW-1185">Reference proteome</keyword>
<dbReference type="EMBL" id="BMPI01000001">
    <property type="protein sequence ID" value="GGM02957.1"/>
    <property type="molecule type" value="Genomic_DNA"/>
</dbReference>
<dbReference type="PANTHER" id="PTHR12128:SF19">
    <property type="entry name" value="5-DEHYDRO-4-DEOXYGLUCARATE DEHYDRATASE 2-RELATED"/>
    <property type="match status" value="1"/>
</dbReference>
<comment type="similarity">
    <text evidence="2">Belongs to the DapA family.</text>
</comment>
<comment type="caution">
    <text evidence="3">The sequence shown here is derived from an EMBL/GenBank/DDBJ whole genome shotgun (WGS) entry which is preliminary data.</text>
</comment>
<dbReference type="PANTHER" id="PTHR12128">
    <property type="entry name" value="DIHYDRODIPICOLINATE SYNTHASE"/>
    <property type="match status" value="1"/>
</dbReference>
<protein>
    <submittedName>
        <fullName evidence="3">Dihydrodipicolinate synthase family protein</fullName>
    </submittedName>
</protein>
<dbReference type="Gene3D" id="3.20.20.70">
    <property type="entry name" value="Aldolase class I"/>
    <property type="match status" value="1"/>
</dbReference>
<gene>
    <name evidence="3" type="primary">dapA</name>
    <name evidence="3" type="ORF">GCM10007977_000440</name>
</gene>